<dbReference type="InterPro" id="IPR003439">
    <property type="entry name" value="ABC_transporter-like_ATP-bd"/>
</dbReference>
<dbReference type="EC" id="7.6.2.9" evidence="4"/>
<dbReference type="InterPro" id="IPR027417">
    <property type="entry name" value="P-loop_NTPase"/>
</dbReference>
<dbReference type="SUPFAM" id="SSF50331">
    <property type="entry name" value="MOP-like"/>
    <property type="match status" value="1"/>
</dbReference>
<dbReference type="SUPFAM" id="SSF52540">
    <property type="entry name" value="P-loop containing nucleoside triphosphate hydrolases"/>
    <property type="match status" value="1"/>
</dbReference>
<dbReference type="InterPro" id="IPR050093">
    <property type="entry name" value="ABC_SmlMolc_Importer"/>
</dbReference>
<dbReference type="HOGENOM" id="CLU_000604_1_1_11"/>
<dbReference type="PROSITE" id="PS50893">
    <property type="entry name" value="ABC_TRANSPORTER_2"/>
    <property type="match status" value="1"/>
</dbReference>
<dbReference type="Pfam" id="PF08402">
    <property type="entry name" value="TOBE_2"/>
    <property type="match status" value="1"/>
</dbReference>
<dbReference type="RefSeq" id="WP_012932302.1">
    <property type="nucleotide sequence ID" value="NC_013739.1"/>
</dbReference>
<dbReference type="InterPro" id="IPR008995">
    <property type="entry name" value="Mo/tungstate-bd_C_term_dom"/>
</dbReference>
<keyword evidence="3" id="KW-0067">ATP-binding</keyword>
<evidence type="ECO:0000256" key="3">
    <source>
        <dbReference type="ARBA" id="ARBA00022840"/>
    </source>
</evidence>
<dbReference type="GO" id="GO:0015418">
    <property type="term" value="F:ABC-type quaternary ammonium compound transporting activity"/>
    <property type="evidence" value="ECO:0007669"/>
    <property type="project" value="UniProtKB-EC"/>
</dbReference>
<dbReference type="SMART" id="SM00382">
    <property type="entry name" value="AAA"/>
    <property type="match status" value="1"/>
</dbReference>
<reference evidence="6 7" key="1">
    <citation type="journal article" date="2010" name="Stand. Genomic Sci.">
        <title>Complete genome sequence of Conexibacter woesei type strain (ID131577).</title>
        <authorList>
            <person name="Pukall R."/>
            <person name="Lapidus A."/>
            <person name="Glavina Del Rio T."/>
            <person name="Copeland A."/>
            <person name="Tice H."/>
            <person name="Cheng J.-F."/>
            <person name="Lucas S."/>
            <person name="Chen F."/>
            <person name="Nolan M."/>
            <person name="Bruce D."/>
            <person name="Goodwin L."/>
            <person name="Pitluck S."/>
            <person name="Mavromatis K."/>
            <person name="Ivanova N."/>
            <person name="Ovchinnikova G."/>
            <person name="Pati A."/>
            <person name="Chen A."/>
            <person name="Palaniappan K."/>
            <person name="Land M."/>
            <person name="Hauser L."/>
            <person name="Chang Y.-J."/>
            <person name="Jeffries C.D."/>
            <person name="Chain P."/>
            <person name="Meincke L."/>
            <person name="Sims D."/>
            <person name="Brettin T."/>
            <person name="Detter J.C."/>
            <person name="Rohde M."/>
            <person name="Goeker M."/>
            <person name="Bristow J."/>
            <person name="Eisen J.A."/>
            <person name="Markowitz V."/>
            <person name="Kyrpides N.C."/>
            <person name="Klenk H.-P."/>
            <person name="Hugenholtz P."/>
        </authorList>
    </citation>
    <scope>NUCLEOTIDE SEQUENCE [LARGE SCALE GENOMIC DNA]</scope>
    <source>
        <strain evidence="7">DSM 14684 / CIP 108061 / JCM 11494 / NBRC 100937 / ID131577</strain>
    </source>
</reference>
<proteinExistence type="predicted"/>
<evidence type="ECO:0000313" key="6">
    <source>
        <dbReference type="EMBL" id="ADB49249.1"/>
    </source>
</evidence>
<name>D3FAI0_CONWI</name>
<dbReference type="InterPro" id="IPR017871">
    <property type="entry name" value="ABC_transporter-like_CS"/>
</dbReference>
<dbReference type="GO" id="GO:0016887">
    <property type="term" value="F:ATP hydrolysis activity"/>
    <property type="evidence" value="ECO:0007669"/>
    <property type="project" value="InterPro"/>
</dbReference>
<dbReference type="STRING" id="469383.Cwoe_0816"/>
<dbReference type="PROSITE" id="PS00211">
    <property type="entry name" value="ABC_TRANSPORTER_1"/>
    <property type="match status" value="1"/>
</dbReference>
<sequence>MSDDTLSLRLQGVTKRFGEVEVLTGIDVDVRDGEFLTLLGPSGSGKTTLLRIIVGFEGPSGGAVLLHGRDVSALSPAERDIGMVFQQYALFPHMTVAQNVEYGLKLRRWPAEKRRERVGEMLRAVRLDGKEGRYPRELSGGQQQRVAFARALAFGPKLLLMDEPLGALDRSLRLEMEEEIRRVHRELKPTIVYVTHDQQEALALSDRIAIMDRGRIAALDTPQRLYYHPNSAFVARFFANANVLPVELGEAKAVRDAADGHVAVRLHGQSLDVAPGAGVGPRDGAAVSVRPRSFSLGARADGEQGLRVRGRVAETLLLGEDREVTISLPDGGRIQALLDARTAHGVDVGADVDLFAPADELVLVAA</sequence>
<dbReference type="FunFam" id="3.40.50.300:FF:000425">
    <property type="entry name" value="Probable ABC transporter, ATP-binding subunit"/>
    <property type="match status" value="1"/>
</dbReference>
<dbReference type="OrthoDB" id="3180400at2"/>
<keyword evidence="1" id="KW-0813">Transport</keyword>
<dbReference type="InterPro" id="IPR003593">
    <property type="entry name" value="AAA+_ATPase"/>
</dbReference>
<evidence type="ECO:0000259" key="5">
    <source>
        <dbReference type="PROSITE" id="PS50893"/>
    </source>
</evidence>
<dbReference type="eggNOG" id="COG3842">
    <property type="taxonomic scope" value="Bacteria"/>
</dbReference>
<dbReference type="GO" id="GO:0005524">
    <property type="term" value="F:ATP binding"/>
    <property type="evidence" value="ECO:0007669"/>
    <property type="project" value="UniProtKB-KW"/>
</dbReference>
<dbReference type="PANTHER" id="PTHR42781">
    <property type="entry name" value="SPERMIDINE/PUTRESCINE IMPORT ATP-BINDING PROTEIN POTA"/>
    <property type="match status" value="1"/>
</dbReference>
<evidence type="ECO:0000256" key="2">
    <source>
        <dbReference type="ARBA" id="ARBA00022741"/>
    </source>
</evidence>
<organism evidence="6 7">
    <name type="scientific">Conexibacter woesei (strain DSM 14684 / CCUG 47730 / CIP 108061 / JCM 11494 / NBRC 100937 / ID131577)</name>
    <dbReference type="NCBI Taxonomy" id="469383"/>
    <lineage>
        <taxon>Bacteria</taxon>
        <taxon>Bacillati</taxon>
        <taxon>Actinomycetota</taxon>
        <taxon>Thermoleophilia</taxon>
        <taxon>Solirubrobacterales</taxon>
        <taxon>Conexibacteraceae</taxon>
        <taxon>Conexibacter</taxon>
    </lineage>
</organism>
<dbReference type="AlphaFoldDB" id="D3FAI0"/>
<dbReference type="PANTHER" id="PTHR42781:SF4">
    <property type="entry name" value="SPERMIDINE_PUTRESCINE IMPORT ATP-BINDING PROTEIN POTA"/>
    <property type="match status" value="1"/>
</dbReference>
<dbReference type="Proteomes" id="UP000008229">
    <property type="component" value="Chromosome"/>
</dbReference>
<accession>D3FAI0</accession>
<protein>
    <recommendedName>
        <fullName evidence="4">ABC-type quaternary amine transporter</fullName>
        <ecNumber evidence="4">7.6.2.9</ecNumber>
    </recommendedName>
</protein>
<dbReference type="GO" id="GO:0043190">
    <property type="term" value="C:ATP-binding cassette (ABC) transporter complex"/>
    <property type="evidence" value="ECO:0007669"/>
    <property type="project" value="InterPro"/>
</dbReference>
<dbReference type="InterPro" id="IPR013611">
    <property type="entry name" value="Transp-assoc_OB_typ2"/>
</dbReference>
<reference evidence="7" key="2">
    <citation type="submission" date="2010-01" db="EMBL/GenBank/DDBJ databases">
        <title>The complete genome of Conexibacter woesei DSM 14684.</title>
        <authorList>
            <consortium name="US DOE Joint Genome Institute (JGI-PGF)"/>
            <person name="Lucas S."/>
            <person name="Copeland A."/>
            <person name="Lapidus A."/>
            <person name="Glavina del Rio T."/>
            <person name="Dalin E."/>
            <person name="Tice H."/>
            <person name="Bruce D."/>
            <person name="Goodwin L."/>
            <person name="Pitluck S."/>
            <person name="Kyrpides N."/>
            <person name="Mavromatis K."/>
            <person name="Ivanova N."/>
            <person name="Mikhailova N."/>
            <person name="Chertkov O."/>
            <person name="Brettin T."/>
            <person name="Detter J.C."/>
            <person name="Han C."/>
            <person name="Larimer F."/>
            <person name="Land M."/>
            <person name="Hauser L."/>
            <person name="Markowitz V."/>
            <person name="Cheng J.-F."/>
            <person name="Hugenholtz P."/>
            <person name="Woyke T."/>
            <person name="Wu D."/>
            <person name="Pukall R."/>
            <person name="Steenblock K."/>
            <person name="Schneider S."/>
            <person name="Klenk H.-P."/>
            <person name="Eisen J.A."/>
        </authorList>
    </citation>
    <scope>NUCLEOTIDE SEQUENCE [LARGE SCALE GENOMIC DNA]</scope>
    <source>
        <strain evidence="7">DSM 14684 / CIP 108061 / JCM 11494 / NBRC 100937 / ID131577</strain>
    </source>
</reference>
<keyword evidence="2" id="KW-0547">Nucleotide-binding</keyword>
<dbReference type="Pfam" id="PF00005">
    <property type="entry name" value="ABC_tran"/>
    <property type="match status" value="1"/>
</dbReference>
<dbReference type="EMBL" id="CP001854">
    <property type="protein sequence ID" value="ADB49249.1"/>
    <property type="molecule type" value="Genomic_DNA"/>
</dbReference>
<evidence type="ECO:0000256" key="1">
    <source>
        <dbReference type="ARBA" id="ARBA00022448"/>
    </source>
</evidence>
<evidence type="ECO:0000313" key="7">
    <source>
        <dbReference type="Proteomes" id="UP000008229"/>
    </source>
</evidence>
<feature type="domain" description="ABC transporter" evidence="5">
    <location>
        <begin position="8"/>
        <end position="238"/>
    </location>
</feature>
<keyword evidence="7" id="KW-1185">Reference proteome</keyword>
<gene>
    <name evidence="6" type="ordered locus">Cwoe_0816</name>
</gene>
<evidence type="ECO:0000256" key="4">
    <source>
        <dbReference type="ARBA" id="ARBA00066388"/>
    </source>
</evidence>
<dbReference type="KEGG" id="cwo:Cwoe_0816"/>
<dbReference type="Gene3D" id="3.40.50.300">
    <property type="entry name" value="P-loop containing nucleotide triphosphate hydrolases"/>
    <property type="match status" value="1"/>
</dbReference>